<feature type="region of interest" description="Disordered" evidence="1">
    <location>
        <begin position="46"/>
        <end position="111"/>
    </location>
</feature>
<feature type="compositionally biased region" description="Basic and acidic residues" evidence="1">
    <location>
        <begin position="812"/>
        <end position="836"/>
    </location>
</feature>
<evidence type="ECO:0000313" key="3">
    <source>
        <dbReference type="Proteomes" id="UP000028821"/>
    </source>
</evidence>
<feature type="compositionally biased region" description="Basic and acidic residues" evidence="1">
    <location>
        <begin position="1159"/>
        <end position="1169"/>
    </location>
</feature>
<feature type="region of interest" description="Disordered" evidence="1">
    <location>
        <begin position="1259"/>
        <end position="1292"/>
    </location>
</feature>
<evidence type="ECO:0000256" key="1">
    <source>
        <dbReference type="SAM" id="MobiDB-lite"/>
    </source>
</evidence>
<feature type="compositionally biased region" description="Basic and acidic residues" evidence="1">
    <location>
        <begin position="287"/>
        <end position="317"/>
    </location>
</feature>
<feature type="region of interest" description="Disordered" evidence="1">
    <location>
        <begin position="191"/>
        <end position="211"/>
    </location>
</feature>
<feature type="compositionally biased region" description="Polar residues" evidence="1">
    <location>
        <begin position="1326"/>
        <end position="1335"/>
    </location>
</feature>
<feature type="region of interest" description="Disordered" evidence="1">
    <location>
        <begin position="1902"/>
        <end position="1926"/>
    </location>
</feature>
<feature type="region of interest" description="Disordered" evidence="1">
    <location>
        <begin position="1961"/>
        <end position="2002"/>
    </location>
</feature>
<feature type="compositionally biased region" description="Basic and acidic residues" evidence="1">
    <location>
        <begin position="1198"/>
        <end position="1212"/>
    </location>
</feature>
<comment type="caution">
    <text evidence="2">The sequence shown here is derived from an EMBL/GenBank/DDBJ whole genome shotgun (WGS) entry which is preliminary data.</text>
</comment>
<feature type="compositionally biased region" description="Polar residues" evidence="1">
    <location>
        <begin position="55"/>
        <end position="85"/>
    </location>
</feature>
<dbReference type="VEuPathDB" id="ToxoDB:TGMAS_221400"/>
<dbReference type="EMBL" id="AEXC02001193">
    <property type="protein sequence ID" value="KFH14481.1"/>
    <property type="molecule type" value="Genomic_DNA"/>
</dbReference>
<name>A0A086QPE9_TOXGO</name>
<feature type="compositionally biased region" description="Basic and acidic residues" evidence="1">
    <location>
        <begin position="1917"/>
        <end position="1926"/>
    </location>
</feature>
<feature type="compositionally biased region" description="Polar residues" evidence="1">
    <location>
        <begin position="1977"/>
        <end position="2002"/>
    </location>
</feature>
<feature type="compositionally biased region" description="Basic and acidic residues" evidence="1">
    <location>
        <begin position="196"/>
        <end position="206"/>
    </location>
</feature>
<feature type="compositionally biased region" description="Acidic residues" evidence="1">
    <location>
        <begin position="1963"/>
        <end position="1974"/>
    </location>
</feature>
<evidence type="ECO:0000313" key="2">
    <source>
        <dbReference type="EMBL" id="KFH14481.1"/>
    </source>
</evidence>
<proteinExistence type="predicted"/>
<feature type="region of interest" description="Disordered" evidence="1">
    <location>
        <begin position="1726"/>
        <end position="1770"/>
    </location>
</feature>
<protein>
    <submittedName>
        <fullName evidence="2">Putative proteophosphoglycan ppg4, related protein</fullName>
    </submittedName>
</protein>
<feature type="compositionally biased region" description="Basic and acidic residues" evidence="1">
    <location>
        <begin position="240"/>
        <end position="250"/>
    </location>
</feature>
<feature type="compositionally biased region" description="Low complexity" evidence="1">
    <location>
        <begin position="1178"/>
        <end position="1196"/>
    </location>
</feature>
<feature type="region of interest" description="Disordered" evidence="1">
    <location>
        <begin position="1148"/>
        <end position="1237"/>
    </location>
</feature>
<feature type="region of interest" description="Disordered" evidence="1">
    <location>
        <begin position="1322"/>
        <end position="1363"/>
    </location>
</feature>
<feature type="region of interest" description="Disordered" evidence="1">
    <location>
        <begin position="225"/>
        <end position="417"/>
    </location>
</feature>
<feature type="compositionally biased region" description="Low complexity" evidence="1">
    <location>
        <begin position="1222"/>
        <end position="1237"/>
    </location>
</feature>
<feature type="compositionally biased region" description="Basic and acidic residues" evidence="1">
    <location>
        <begin position="1354"/>
        <end position="1363"/>
    </location>
</feature>
<dbReference type="Proteomes" id="UP000028821">
    <property type="component" value="Unassembled WGS sequence"/>
</dbReference>
<accession>A0A086QPE9</accession>
<feature type="region of interest" description="Disordered" evidence="1">
    <location>
        <begin position="1035"/>
        <end position="1088"/>
    </location>
</feature>
<reference evidence="2 3" key="1">
    <citation type="submission" date="2014-04" db="EMBL/GenBank/DDBJ databases">
        <authorList>
            <person name="Sibley D."/>
            <person name="Venepally P."/>
            <person name="Karamycheva S."/>
            <person name="Hadjithomas M."/>
            <person name="Khan A."/>
            <person name="Brunk B."/>
            <person name="Roos D."/>
            <person name="Caler E."/>
            <person name="Lorenzi H."/>
        </authorList>
    </citation>
    <scope>NUCLEOTIDE SEQUENCE [LARGE SCALE GENOMIC DNA]</scope>
    <source>
        <strain evidence="2 3">MAS</strain>
    </source>
</reference>
<sequence>MLNGLPVPGLQRQRRACGVSDYAMPCKEPDMGDLLDANQCLSQTKMDNTDEQDLSPPSSEAAASTCAFSDSASWGESRDQSSPSSLAHHAAQEFSDQESISADQDKSPDEISKLCMLPDGVWNKRGCEDFVDLPGTDRGKSGEQSDRFVAEKDDAGVALAASETVGVDAATARCQTVPEGRRETDIPANDAAIPEKGADDFEKSKDTQATVRTTRSETMFKTRVEASENRDITETVQRSSHMETTQETKARGSGGETRSLPNRQSADEAKRDTWGSTAAEGKSAVPVHREERKESAERQLAETDPRMEGEPTEEVKSHPSKTSETGVRDKEPQPSEIGCAVSAGAELAAGTKEDDSTQEGEVQSLQCQPHAGKENKKLTRPRLVLRRTGGEDTPTSIQEESKDNTPVAASSPGSRLVRTPPIDENVFVSVVAAESSAAVLSTEQSVNLPVPASLCNNQNSSDNENRLECGSESPASRIFGGREGSSVLSPADAAVVDAQPDASCSLTVSASGAKRQYSLCTSSPEIMSPSNSKLGVASPANSLLAGTPGCRSDVSVGEKLRDEVNLPCCGTVRLCRCAVPPRMCACSLNAAKSFPSPSNREWRTTGCFGEVVVCGCERSSARGHAEVMNEKGVTIDHECLSLSGMDCVTPWRGDSRLDSCGQSTCSGCWRVATADAVRSASGDKTSSTFVRGAAESCCAGGFPGNFAGAGRSHGGCVSSSACTFVERADPVNLRRLQASRAAVYGDITGACPVACRTKHCSPQVQLFSGGCPFLLGPQETAAAAVAIADACEDTFQSLGWISEKQGSTQAKAESKLELKSKDALQPNEDERLHRTPDTLQQGSGAEENEEIGKVVAPTKKNGSLLSETLEAVARSRGLWSQMVLESLLERLREANGAGEMSVTPTSAQKVAGDRVMGPSRLSTMDSPVGSANELSSMQCREKLGRLVRQTGSPKEVGGTEARCTPLSGCWSSCKNSVKAGLDATDNAHGFARGSESRSPSCGDVVKAVLQDQPGRVKTPTAVPRSLTEAEARFGGAFGTGASRPELSKAGVSRRRTDEVGRSAALQTEKLKDAPSDSPRQVVPPVQSWGPGAPIRTLAEARIASLNVRFSRSAAGTTASPFPPRRTVVRRQGQLETMPGLAKAAVAVKPREPGIQAGHASDRRVDKDGKAGSSAVLLRAGSCRAASAAPNARNAGPRRARDTPRRDKQDCGRRSLLPGTHGRGASHSGHASSAPDATQHQLDALHAAAAAVLRSRLEGHKKDQTAGRSSRHALRAVPSERGGTTLPGHAVSSEGCDAENDNLAGLWNCAQVGSEGPCGSRFEGNRETLSTSQVSSAKAKGVCRSPATNGSSLGDAKEDSRSRSDCVQASESYGAWRQRHAEVEAGEGFLGEKAGEAKAFSIAGDSEKSVPRLPVEAATLAKEFARKARLGEPRGSQTFADSQVGVSVVDPIECLIAGVLPHNEYARLTAERAAEHVVHGGAGNPVPRVRRSVSISVLGEKTTAVKRGVSETFASGEGRQESSKDNVADDQEEQLRKRRKLQFLLGIPCGLEDIEEALQWRGEAQSRLAAGAAPVSASSGDVLDSEPSGERDQTRRLHVQAVEGPAGREEGFRNSDRKTEQQPNEETASEVKDRSLSRPASIQESRVCHEETSSLLAVSSDSRQTVPAKVCAERLEVGRYEGEGRCGVFDRTGTAGACTEVEATAIHGGVEPHEEGDVSRNASLLREGKGQASVPVSDTCAAESLGSGEHKGKFEEDGSEGEGKADSGPAWANGSVLSRVGTLSMGTLSCLRRFSSRSTVCTAGSFSRASSTTTSAYDLSPVASQILSGWSGSISCLEKGGECGDGGLGTLGVSPLPVTPAAVVRSETFPESGETWGDKESGSARPALAIDLSGTKGLRAETQLGDGADGNFEEAEEAGEKTCGSEDSRTTAACVELMIEMFQAVGEEAAVAAAASLLERTEKDDLESQWEDMDGQGEASSSWNQGSPGESLTPAQQNVSVRM</sequence>
<organism evidence="2 3">
    <name type="scientific">Toxoplasma gondii MAS</name>
    <dbReference type="NCBI Taxonomy" id="943118"/>
    <lineage>
        <taxon>Eukaryota</taxon>
        <taxon>Sar</taxon>
        <taxon>Alveolata</taxon>
        <taxon>Apicomplexa</taxon>
        <taxon>Conoidasida</taxon>
        <taxon>Coccidia</taxon>
        <taxon>Eucoccidiorida</taxon>
        <taxon>Eimeriorina</taxon>
        <taxon>Sarcocystidae</taxon>
        <taxon>Toxoplasma</taxon>
    </lineage>
</organism>
<feature type="compositionally biased region" description="Basic and acidic residues" evidence="1">
    <location>
        <begin position="1605"/>
        <end position="1619"/>
    </location>
</feature>
<dbReference type="OrthoDB" id="331100at2759"/>
<feature type="region of interest" description="Disordered" evidence="1">
    <location>
        <begin position="811"/>
        <end position="855"/>
    </location>
</feature>
<feature type="region of interest" description="Disordered" evidence="1">
    <location>
        <begin position="1570"/>
        <end position="1647"/>
    </location>
</feature>
<gene>
    <name evidence="2" type="ORF">TGMAS_221400</name>
</gene>
<feature type="compositionally biased region" description="Basic and acidic residues" evidence="1">
    <location>
        <begin position="1747"/>
        <end position="1764"/>
    </location>
</feature>